<accession>A0A285F4L3</accession>
<dbReference type="RefSeq" id="WP_097016276.1">
    <property type="nucleotide sequence ID" value="NZ_OBDZ01000001.1"/>
</dbReference>
<proteinExistence type="predicted"/>
<dbReference type="Proteomes" id="UP000219573">
    <property type="component" value="Unassembled WGS sequence"/>
</dbReference>
<dbReference type="AlphaFoldDB" id="A0A285F4L3"/>
<protein>
    <submittedName>
        <fullName evidence="3">N-acetylmuramoyl-L-alanine amidase</fullName>
    </submittedName>
</protein>
<dbReference type="InterPro" id="IPR050695">
    <property type="entry name" value="N-acetylmuramoyl_amidase_3"/>
</dbReference>
<evidence type="ECO:0000259" key="2">
    <source>
        <dbReference type="SMART" id="SM00646"/>
    </source>
</evidence>
<sequence>MIIKIERYRVYLLLLLIYLVFFLPNNLDISDTILSTEPIAQQRVIVIDPGHGGIDGGTSYLGILEKDINLAVGLKLRDYLERNSNTRVIMTREKDISLDHLNQYSSSRHTRDLRARLDIINQDGVDLFISLHVDHRIGQTWQQGATALYYPRHRQNKIIAEVVQKHLNQLEYQGVRKKQHQIKKRSDLYILKAKENPGILIELGFITNKEDRDLLQQAAYQKLLVEAIYQGIEEYFSSFQFLDEE</sequence>
<dbReference type="Gene3D" id="3.40.630.40">
    <property type="entry name" value="Zn-dependent exopeptidases"/>
    <property type="match status" value="1"/>
</dbReference>
<dbReference type="GO" id="GO:0030288">
    <property type="term" value="C:outer membrane-bounded periplasmic space"/>
    <property type="evidence" value="ECO:0007669"/>
    <property type="project" value="TreeGrafter"/>
</dbReference>
<dbReference type="CDD" id="cd02696">
    <property type="entry name" value="MurNAc-LAA"/>
    <property type="match status" value="1"/>
</dbReference>
<keyword evidence="1" id="KW-0378">Hydrolase</keyword>
<dbReference type="GO" id="GO:0008745">
    <property type="term" value="F:N-acetylmuramoyl-L-alanine amidase activity"/>
    <property type="evidence" value="ECO:0007669"/>
    <property type="project" value="InterPro"/>
</dbReference>
<evidence type="ECO:0000313" key="4">
    <source>
        <dbReference type="Proteomes" id="UP000219573"/>
    </source>
</evidence>
<evidence type="ECO:0000313" key="3">
    <source>
        <dbReference type="EMBL" id="SNY06218.1"/>
    </source>
</evidence>
<gene>
    <name evidence="3" type="ORF">SAMN06265827_101239</name>
</gene>
<dbReference type="EMBL" id="OBDZ01000001">
    <property type="protein sequence ID" value="SNY06218.1"/>
    <property type="molecule type" value="Genomic_DNA"/>
</dbReference>
<feature type="domain" description="MurNAc-LAA" evidence="2">
    <location>
        <begin position="117"/>
        <end position="233"/>
    </location>
</feature>
<reference evidence="4" key="1">
    <citation type="submission" date="2017-09" db="EMBL/GenBank/DDBJ databases">
        <authorList>
            <person name="Varghese N."/>
            <person name="Submissions S."/>
        </authorList>
    </citation>
    <scope>NUCLEOTIDE SEQUENCE [LARGE SCALE GENOMIC DNA]</scope>
    <source>
        <strain evidence="4">MSL47</strain>
    </source>
</reference>
<dbReference type="STRING" id="1413210.U472_11275"/>
<dbReference type="PANTHER" id="PTHR30404:SF0">
    <property type="entry name" value="N-ACETYLMURAMOYL-L-ALANINE AMIDASE AMIC"/>
    <property type="match status" value="1"/>
</dbReference>
<organism evidence="3 4">
    <name type="scientific">Orenia metallireducens</name>
    <dbReference type="NCBI Taxonomy" id="1413210"/>
    <lineage>
        <taxon>Bacteria</taxon>
        <taxon>Bacillati</taxon>
        <taxon>Bacillota</taxon>
        <taxon>Clostridia</taxon>
        <taxon>Halanaerobiales</taxon>
        <taxon>Halobacteroidaceae</taxon>
        <taxon>Orenia</taxon>
    </lineage>
</organism>
<keyword evidence="4" id="KW-1185">Reference proteome</keyword>
<dbReference type="Pfam" id="PF01520">
    <property type="entry name" value="Amidase_3"/>
    <property type="match status" value="1"/>
</dbReference>
<evidence type="ECO:0000256" key="1">
    <source>
        <dbReference type="ARBA" id="ARBA00022801"/>
    </source>
</evidence>
<dbReference type="PANTHER" id="PTHR30404">
    <property type="entry name" value="N-ACETYLMURAMOYL-L-ALANINE AMIDASE"/>
    <property type="match status" value="1"/>
</dbReference>
<dbReference type="SMART" id="SM00646">
    <property type="entry name" value="Ami_3"/>
    <property type="match status" value="1"/>
</dbReference>
<dbReference type="InterPro" id="IPR002508">
    <property type="entry name" value="MurNAc-LAA_cat"/>
</dbReference>
<dbReference type="SUPFAM" id="SSF53187">
    <property type="entry name" value="Zn-dependent exopeptidases"/>
    <property type="match status" value="1"/>
</dbReference>
<name>A0A285F4L3_9FIRM</name>
<dbReference type="OrthoDB" id="9806267at2"/>
<dbReference type="GO" id="GO:0009253">
    <property type="term" value="P:peptidoglycan catabolic process"/>
    <property type="evidence" value="ECO:0007669"/>
    <property type="project" value="InterPro"/>
</dbReference>